<name>A0A6A6YS03_9PEZI</name>
<dbReference type="PANTHER" id="PTHR21310:SF15">
    <property type="entry name" value="AMINOGLYCOSIDE PHOSPHOTRANSFERASE DOMAIN-CONTAINING PROTEIN"/>
    <property type="match status" value="1"/>
</dbReference>
<dbReference type="RefSeq" id="XP_033578544.1">
    <property type="nucleotide sequence ID" value="XM_033716718.1"/>
</dbReference>
<dbReference type="InterPro" id="IPR002575">
    <property type="entry name" value="Aminoglycoside_PTrfase"/>
</dbReference>
<feature type="domain" description="Aminoglycoside phosphotransferase" evidence="1">
    <location>
        <begin position="349"/>
        <end position="537"/>
    </location>
</feature>
<dbReference type="AlphaFoldDB" id="A0A6A6YS03"/>
<dbReference type="Pfam" id="PF01636">
    <property type="entry name" value="APH"/>
    <property type="match status" value="1"/>
</dbReference>
<organism evidence="2">
    <name type="scientific">Mytilinidion resinicola</name>
    <dbReference type="NCBI Taxonomy" id="574789"/>
    <lineage>
        <taxon>Eukaryota</taxon>
        <taxon>Fungi</taxon>
        <taxon>Dikarya</taxon>
        <taxon>Ascomycota</taxon>
        <taxon>Pezizomycotina</taxon>
        <taxon>Dothideomycetes</taxon>
        <taxon>Pleosporomycetidae</taxon>
        <taxon>Mytilinidiales</taxon>
        <taxon>Mytilinidiaceae</taxon>
        <taxon>Mytilinidion</taxon>
    </lineage>
</organism>
<keyword evidence="3" id="KW-1185">Reference proteome</keyword>
<dbReference type="InterPro" id="IPR011009">
    <property type="entry name" value="Kinase-like_dom_sf"/>
</dbReference>
<dbReference type="OrthoDB" id="10003767at2759"/>
<evidence type="ECO:0000313" key="4">
    <source>
        <dbReference type="RefSeq" id="XP_033578544.1"/>
    </source>
</evidence>
<evidence type="ECO:0000313" key="2">
    <source>
        <dbReference type="EMBL" id="KAF2811580.1"/>
    </source>
</evidence>
<dbReference type="EMBL" id="MU003698">
    <property type="protein sequence ID" value="KAF2811580.1"/>
    <property type="molecule type" value="Genomic_DNA"/>
</dbReference>
<dbReference type="GeneID" id="54457611"/>
<reference evidence="4" key="2">
    <citation type="submission" date="2020-04" db="EMBL/GenBank/DDBJ databases">
        <authorList>
            <consortium name="NCBI Genome Project"/>
        </authorList>
    </citation>
    <scope>NUCLEOTIDE SEQUENCE</scope>
    <source>
        <strain evidence="4">CBS 304.34</strain>
    </source>
</reference>
<dbReference type="InterPro" id="IPR051678">
    <property type="entry name" value="AGP_Transferase"/>
</dbReference>
<reference evidence="2 4" key="1">
    <citation type="journal article" date="2020" name="Stud. Mycol.">
        <title>101 Dothideomycetes genomes: a test case for predicting lifestyles and emergence of pathogens.</title>
        <authorList>
            <person name="Haridas S."/>
            <person name="Albert R."/>
            <person name="Binder M."/>
            <person name="Bloem J."/>
            <person name="Labutti K."/>
            <person name="Salamov A."/>
            <person name="Andreopoulos B."/>
            <person name="Baker S."/>
            <person name="Barry K."/>
            <person name="Bills G."/>
            <person name="Bluhm B."/>
            <person name="Cannon C."/>
            <person name="Castanera R."/>
            <person name="Culley D."/>
            <person name="Daum C."/>
            <person name="Ezra D."/>
            <person name="Gonzalez J."/>
            <person name="Henrissat B."/>
            <person name="Kuo A."/>
            <person name="Liang C."/>
            <person name="Lipzen A."/>
            <person name="Lutzoni F."/>
            <person name="Magnuson J."/>
            <person name="Mondo S."/>
            <person name="Nolan M."/>
            <person name="Ohm R."/>
            <person name="Pangilinan J."/>
            <person name="Park H.-J."/>
            <person name="Ramirez L."/>
            <person name="Alfaro M."/>
            <person name="Sun H."/>
            <person name="Tritt A."/>
            <person name="Yoshinaga Y."/>
            <person name="Zwiers L.-H."/>
            <person name="Turgeon B."/>
            <person name="Goodwin S."/>
            <person name="Spatafora J."/>
            <person name="Crous P."/>
            <person name="Grigoriev I."/>
        </authorList>
    </citation>
    <scope>NUCLEOTIDE SEQUENCE</scope>
    <source>
        <strain evidence="2 4">CBS 304.34</strain>
    </source>
</reference>
<proteinExistence type="predicted"/>
<sequence>MSRTPKVVEAAVAAIMSAQLTPTEHLLLKDFVANAVDADRAARYILELIEQSSGQSTENVLRSLNRDWRRLAAKLTGVSEVSPRSQTLLRLRDGPHCALTEGSDHSVPKQMEPAYIIPPTIFDDPDMAYKGSLHSLLVTFLTPPKVSKMRNLLRSDSDQGMLKNLWLLSPSIHSAFRNGHVNIRPKMKIDWDDEDECEVADATEARYTITKLYPDECTGLQFSDGAPFEDSIHMFTTRTKDPIHLCLPSAFLLRVHYRFSNALHLFSIEDRIAKGWPRCAPGLLGRNAQCVLHRLWLCIPKFARVWCYRSLFKAGPYLYPNEISTLVQRVPLGLYFKRCERSQGNEPSALKLLERYTSVPAPLLVDTFQDDGVTVMVMTRVRGQMLKNVFHLMSYVERDQFADDLAASIRQLRRIPNHTPYMFGDTTGGPMVDHRVPDGRFGPFNSEADFNSHLYHIGIGPELKESLAPVHLRKHRAFFTHSDLHLTNLLVCGGRLSGIIDWECAAFKPEYWEFTKAMYGVWNLKAQEAIFQRAFGDVYKEELEAEQALWRVTPFGI</sequence>
<dbReference type="SUPFAM" id="SSF56112">
    <property type="entry name" value="Protein kinase-like (PK-like)"/>
    <property type="match status" value="1"/>
</dbReference>
<protein>
    <recommendedName>
        <fullName evidence="1">Aminoglycoside phosphotransferase domain-containing protein</fullName>
    </recommendedName>
</protein>
<accession>A0A6A6YS03</accession>
<gene>
    <name evidence="2 4" type="ORF">BDZ99DRAFT_414061</name>
</gene>
<dbReference type="Proteomes" id="UP000504636">
    <property type="component" value="Unplaced"/>
</dbReference>
<dbReference type="CDD" id="cd05120">
    <property type="entry name" value="APH_ChoK_like"/>
    <property type="match status" value="1"/>
</dbReference>
<dbReference type="PANTHER" id="PTHR21310">
    <property type="entry name" value="AMINOGLYCOSIDE PHOSPHOTRANSFERASE-RELATED-RELATED"/>
    <property type="match status" value="1"/>
</dbReference>
<evidence type="ECO:0000313" key="3">
    <source>
        <dbReference type="Proteomes" id="UP000504636"/>
    </source>
</evidence>
<dbReference type="Gene3D" id="3.90.1200.10">
    <property type="match status" value="1"/>
</dbReference>
<evidence type="ECO:0000259" key="1">
    <source>
        <dbReference type="Pfam" id="PF01636"/>
    </source>
</evidence>
<dbReference type="Gene3D" id="3.30.200.150">
    <property type="match status" value="1"/>
</dbReference>
<reference evidence="4" key="3">
    <citation type="submission" date="2025-04" db="UniProtKB">
        <authorList>
            <consortium name="RefSeq"/>
        </authorList>
    </citation>
    <scope>IDENTIFICATION</scope>
    <source>
        <strain evidence="4">CBS 304.34</strain>
    </source>
</reference>